<reference evidence="3 4" key="1">
    <citation type="submission" date="2018-09" db="EMBL/GenBank/DDBJ databases">
        <title>A high-quality reference genome of wild soybean provides a powerful tool to mine soybean genomes.</title>
        <authorList>
            <person name="Xie M."/>
            <person name="Chung C.Y.L."/>
            <person name="Li M.-W."/>
            <person name="Wong F.-L."/>
            <person name="Chan T.-F."/>
            <person name="Lam H.-M."/>
        </authorList>
    </citation>
    <scope>NUCLEOTIDE SEQUENCE [LARGE SCALE GENOMIC DNA]</scope>
    <source>
        <strain evidence="4">cv. W05</strain>
        <tissue evidence="3">Hypocotyl of etiolated seedlings</tissue>
    </source>
</reference>
<feature type="signal peptide" evidence="1">
    <location>
        <begin position="1"/>
        <end position="17"/>
    </location>
</feature>
<evidence type="ECO:0000259" key="2">
    <source>
        <dbReference type="Pfam" id="PF07734"/>
    </source>
</evidence>
<feature type="domain" description="F-box associated beta-propeller type 1" evidence="2">
    <location>
        <begin position="10"/>
        <end position="105"/>
    </location>
</feature>
<proteinExistence type="predicted"/>
<comment type="caution">
    <text evidence="3">The sequence shown here is derived from an EMBL/GenBank/DDBJ whole genome shotgun (WGS) entry which is preliminary data.</text>
</comment>
<evidence type="ECO:0000313" key="3">
    <source>
        <dbReference type="EMBL" id="RZC10287.1"/>
    </source>
</evidence>
<evidence type="ECO:0000256" key="1">
    <source>
        <dbReference type="SAM" id="SignalP"/>
    </source>
</evidence>
<organism evidence="3 4">
    <name type="scientific">Glycine soja</name>
    <name type="common">Wild soybean</name>
    <dbReference type="NCBI Taxonomy" id="3848"/>
    <lineage>
        <taxon>Eukaryota</taxon>
        <taxon>Viridiplantae</taxon>
        <taxon>Streptophyta</taxon>
        <taxon>Embryophyta</taxon>
        <taxon>Tracheophyta</taxon>
        <taxon>Spermatophyta</taxon>
        <taxon>Magnoliopsida</taxon>
        <taxon>eudicotyledons</taxon>
        <taxon>Gunneridae</taxon>
        <taxon>Pentapetalae</taxon>
        <taxon>rosids</taxon>
        <taxon>fabids</taxon>
        <taxon>Fabales</taxon>
        <taxon>Fabaceae</taxon>
        <taxon>Papilionoideae</taxon>
        <taxon>50 kb inversion clade</taxon>
        <taxon>NPAAA clade</taxon>
        <taxon>indigoferoid/millettioid clade</taxon>
        <taxon>Phaseoleae</taxon>
        <taxon>Glycine</taxon>
        <taxon>Glycine subgen. Soja</taxon>
    </lineage>
</organism>
<accession>A0A445KI18</accession>
<dbReference type="InterPro" id="IPR006527">
    <property type="entry name" value="F-box-assoc_dom_typ1"/>
</dbReference>
<evidence type="ECO:0000313" key="4">
    <source>
        <dbReference type="Proteomes" id="UP000289340"/>
    </source>
</evidence>
<protein>
    <recommendedName>
        <fullName evidence="2">F-box associated beta-propeller type 1 domain-containing protein</fullName>
    </recommendedName>
</protein>
<dbReference type="EMBL" id="QZWG01000005">
    <property type="protein sequence ID" value="RZC10287.1"/>
    <property type="molecule type" value="Genomic_DNA"/>
</dbReference>
<keyword evidence="4" id="KW-1185">Reference proteome</keyword>
<name>A0A445KI18_GLYSO</name>
<sequence>MLLMALSVSLLIETCQDKIVLWNPSTFLLAQSLEEEGFHLLHGFVYDHVNYDYKVLQLIHLKGQNSWDIYSLKNNSRTTFELNILFFPLFPCVDVCVNGMCHWFYCLGEGYVWCH</sequence>
<gene>
    <name evidence="3" type="ORF">D0Y65_010869</name>
</gene>
<dbReference type="Proteomes" id="UP000289340">
    <property type="component" value="Chromosome 5"/>
</dbReference>
<keyword evidence="1" id="KW-0732">Signal</keyword>
<dbReference type="AlphaFoldDB" id="A0A445KI18"/>
<feature type="chain" id="PRO_5019194537" description="F-box associated beta-propeller type 1 domain-containing protein" evidence="1">
    <location>
        <begin position="18"/>
        <end position="115"/>
    </location>
</feature>
<dbReference type="Pfam" id="PF07734">
    <property type="entry name" value="FBA_1"/>
    <property type="match status" value="1"/>
</dbReference>